<organism evidence="1 2">
    <name type="scientific">Brevifollis gellanilyticus</name>
    <dbReference type="NCBI Taxonomy" id="748831"/>
    <lineage>
        <taxon>Bacteria</taxon>
        <taxon>Pseudomonadati</taxon>
        <taxon>Verrucomicrobiota</taxon>
        <taxon>Verrucomicrobiia</taxon>
        <taxon>Verrucomicrobiales</taxon>
        <taxon>Verrucomicrobiaceae</taxon>
    </lineage>
</organism>
<dbReference type="EMBL" id="BKAG01000002">
    <property type="protein sequence ID" value="GEP41037.1"/>
    <property type="molecule type" value="Genomic_DNA"/>
</dbReference>
<proteinExistence type="predicted"/>
<evidence type="ECO:0000313" key="1">
    <source>
        <dbReference type="EMBL" id="GEP41037.1"/>
    </source>
</evidence>
<evidence type="ECO:0000313" key="2">
    <source>
        <dbReference type="Proteomes" id="UP000321577"/>
    </source>
</evidence>
<dbReference type="AlphaFoldDB" id="A0A512M2R9"/>
<keyword evidence="2" id="KW-1185">Reference proteome</keyword>
<name>A0A512M2R9_9BACT</name>
<dbReference type="Proteomes" id="UP000321577">
    <property type="component" value="Unassembled WGS sequence"/>
</dbReference>
<accession>A0A512M2R9</accession>
<gene>
    <name evidence="1" type="ORF">BGE01nite_03280</name>
</gene>
<protein>
    <submittedName>
        <fullName evidence="1">Uncharacterized protein</fullName>
    </submittedName>
</protein>
<reference evidence="1 2" key="1">
    <citation type="submission" date="2019-07" db="EMBL/GenBank/DDBJ databases">
        <title>Whole genome shotgun sequence of Brevifollis gellanilyticus NBRC 108608.</title>
        <authorList>
            <person name="Hosoyama A."/>
            <person name="Uohara A."/>
            <person name="Ohji S."/>
            <person name="Ichikawa N."/>
        </authorList>
    </citation>
    <scope>NUCLEOTIDE SEQUENCE [LARGE SCALE GENOMIC DNA]</scope>
    <source>
        <strain evidence="1 2">NBRC 108608</strain>
    </source>
</reference>
<comment type="caution">
    <text evidence="1">The sequence shown here is derived from an EMBL/GenBank/DDBJ whole genome shotgun (WGS) entry which is preliminary data.</text>
</comment>
<sequence>MYLPSAERVIWPSEPAVPLAMSLFCMPFTVVGRAMDCTSVPVGVYSSRKTGLPVLTSEPVPVPMR</sequence>